<dbReference type="SMART" id="SM00283">
    <property type="entry name" value="MA"/>
    <property type="match status" value="1"/>
</dbReference>
<dbReference type="Gene3D" id="6.10.340.10">
    <property type="match status" value="1"/>
</dbReference>
<dbReference type="Pfam" id="PF00015">
    <property type="entry name" value="MCPsignal"/>
    <property type="match status" value="1"/>
</dbReference>
<feature type="domain" description="HAMP" evidence="5">
    <location>
        <begin position="330"/>
        <end position="383"/>
    </location>
</feature>
<evidence type="ECO:0000313" key="6">
    <source>
        <dbReference type="EMBL" id="MBW8270864.1"/>
    </source>
</evidence>
<dbReference type="PANTHER" id="PTHR32089:SF112">
    <property type="entry name" value="LYSOZYME-LIKE PROTEIN-RELATED"/>
    <property type="match status" value="1"/>
</dbReference>
<evidence type="ECO:0000313" key="7">
    <source>
        <dbReference type="Proteomes" id="UP001519924"/>
    </source>
</evidence>
<evidence type="ECO:0000256" key="2">
    <source>
        <dbReference type="ARBA" id="ARBA00029447"/>
    </source>
</evidence>
<reference evidence="6 7" key="1">
    <citation type="submission" date="2021-08" db="EMBL/GenBank/DDBJ databases">
        <title>Caldovatus sediminis gen. nov., sp. nov., a moderately thermophilic bacterium isolated from a hot spring.</title>
        <authorList>
            <person name="Hu C.-J."/>
            <person name="Li W.-J."/>
            <person name="Xian W.-D."/>
        </authorList>
    </citation>
    <scope>NUCLEOTIDE SEQUENCE [LARGE SCALE GENOMIC DNA]</scope>
    <source>
        <strain evidence="6 7">SYSU G05006</strain>
    </source>
</reference>
<evidence type="ECO:0000259" key="4">
    <source>
        <dbReference type="PROSITE" id="PS50111"/>
    </source>
</evidence>
<dbReference type="PROSITE" id="PS50885">
    <property type="entry name" value="HAMP"/>
    <property type="match status" value="1"/>
</dbReference>
<proteinExistence type="inferred from homology"/>
<dbReference type="InterPro" id="IPR003660">
    <property type="entry name" value="HAMP_dom"/>
</dbReference>
<dbReference type="Proteomes" id="UP001519924">
    <property type="component" value="Unassembled WGS sequence"/>
</dbReference>
<dbReference type="InterPro" id="IPR004089">
    <property type="entry name" value="MCPsignal_dom"/>
</dbReference>
<protein>
    <submittedName>
        <fullName evidence="6">HAMP domain-containing protein</fullName>
    </submittedName>
</protein>
<evidence type="ECO:0000259" key="5">
    <source>
        <dbReference type="PROSITE" id="PS50885"/>
    </source>
</evidence>
<dbReference type="PANTHER" id="PTHR32089">
    <property type="entry name" value="METHYL-ACCEPTING CHEMOTAXIS PROTEIN MCPB"/>
    <property type="match status" value="1"/>
</dbReference>
<evidence type="ECO:0000256" key="3">
    <source>
        <dbReference type="PROSITE-ProRule" id="PRU00284"/>
    </source>
</evidence>
<organism evidence="6 7">
    <name type="scientific">Caldovatus aquaticus</name>
    <dbReference type="NCBI Taxonomy" id="2865671"/>
    <lineage>
        <taxon>Bacteria</taxon>
        <taxon>Pseudomonadati</taxon>
        <taxon>Pseudomonadota</taxon>
        <taxon>Alphaproteobacteria</taxon>
        <taxon>Acetobacterales</taxon>
        <taxon>Roseomonadaceae</taxon>
        <taxon>Caldovatus</taxon>
    </lineage>
</organism>
<comment type="similarity">
    <text evidence="2">Belongs to the methyl-accepting chemotaxis (MCP) protein family.</text>
</comment>
<dbReference type="PROSITE" id="PS50111">
    <property type="entry name" value="CHEMOTAXIS_TRANSDUC_2"/>
    <property type="match status" value="1"/>
</dbReference>
<evidence type="ECO:0000256" key="1">
    <source>
        <dbReference type="ARBA" id="ARBA00023224"/>
    </source>
</evidence>
<accession>A0ABS7F5G6</accession>
<sequence>MQFFRNLSVGRKLATSALFAILLSVGLVVLVRWQAATVAEQQAAQDRAIRAELDLRQALATYAAGRAAERDAAAAQVPAELDRLAAEAGQIVASLRGLVEDAAASATRPATREAILAVLPAVEDWHRAFATLVEQRRVLIERRDSRFFPLSGEYDSSLEAVQSALEFDLPPEAKAEARDRYQTFHSAVSEMRIAVQAFLASGAENQAQRARRGLTLARVHLRGVQAAVGDDGPAAAVFRRVGEAALGLAAATEEMIAAGHAVETARREGTGPAGEQIRQALADAGATLRAEGAASRDAVAAAVAQMDLAVLLGGVGMALILAVSGTLTARAIGTPLRRLAGIIDRIAAGETALEVPERGRRDEIGRIAEALETLRGEAARAFARGQMLEQMPIGVMMADPRNDFRITYLNTRATEILRRCEDALPVKADALEGQSVDIFHRDPGRIRALLSDPARLPYRTRIRLGAETLDLTVSAIRDAAGGYAGPMLAWSVATEQARLADSFEAQVGAVVEAVAASAAQVQAAAQALAGAAETSGKEATAVAEAGNRASAEVQAVASAAEEMAASVEEITRRVAEAAEVARRAVEETRATDATVQGLSEAAARIGDVVRLIGDIAGQTNLLALNATIEAARAGEAGKGFAVVAGEVKTLAGQTAKATEEIARQIAGMQQATAQAVEAIRGIGATVERTSEIATAIAAAVEEQGATTREIARSAAQVADSTGTVASRIEAVRRAAGETGEAADALLGAAGGLAEQSTVLRGRAAEFLAAVRRA</sequence>
<dbReference type="SUPFAM" id="SSF58104">
    <property type="entry name" value="Methyl-accepting chemotaxis protein (MCP) signaling domain"/>
    <property type="match status" value="1"/>
</dbReference>
<dbReference type="SMART" id="SM00304">
    <property type="entry name" value="HAMP"/>
    <property type="match status" value="2"/>
</dbReference>
<dbReference type="EMBL" id="JAHZUY010000056">
    <property type="protein sequence ID" value="MBW8270864.1"/>
    <property type="molecule type" value="Genomic_DNA"/>
</dbReference>
<name>A0ABS7F5G6_9PROT</name>
<dbReference type="Gene3D" id="3.30.450.20">
    <property type="entry name" value="PAS domain"/>
    <property type="match status" value="1"/>
</dbReference>
<gene>
    <name evidence="6" type="ORF">K1J50_15375</name>
</gene>
<dbReference type="Gene3D" id="1.10.287.950">
    <property type="entry name" value="Methyl-accepting chemotaxis protein"/>
    <property type="match status" value="1"/>
</dbReference>
<dbReference type="Pfam" id="PF13188">
    <property type="entry name" value="PAS_8"/>
    <property type="match status" value="1"/>
</dbReference>
<feature type="domain" description="Methyl-accepting transducer" evidence="4">
    <location>
        <begin position="510"/>
        <end position="739"/>
    </location>
</feature>
<comment type="caution">
    <text evidence="6">The sequence shown here is derived from an EMBL/GenBank/DDBJ whole genome shotgun (WGS) entry which is preliminary data.</text>
</comment>
<dbReference type="InterPro" id="IPR000014">
    <property type="entry name" value="PAS"/>
</dbReference>
<keyword evidence="1 3" id="KW-0807">Transducer</keyword>
<dbReference type="Pfam" id="PF00672">
    <property type="entry name" value="HAMP"/>
    <property type="match status" value="1"/>
</dbReference>
<dbReference type="RefSeq" id="WP_220118642.1">
    <property type="nucleotide sequence ID" value="NZ_JAHZUY010000056.1"/>
</dbReference>
<keyword evidence="7" id="KW-1185">Reference proteome</keyword>
<dbReference type="CDD" id="cd06225">
    <property type="entry name" value="HAMP"/>
    <property type="match status" value="1"/>
</dbReference>